<evidence type="ECO:0000313" key="2">
    <source>
        <dbReference type="Proteomes" id="UP001596012"/>
    </source>
</evidence>
<protein>
    <submittedName>
        <fullName evidence="1">Uncharacterized protein</fullName>
    </submittedName>
</protein>
<proteinExistence type="predicted"/>
<dbReference type="RefSeq" id="WP_386337574.1">
    <property type="nucleotide sequence ID" value="NZ_JBHSFG010000009.1"/>
</dbReference>
<sequence length="47" mass="5021">MVALLVEPLASLMSLGAIFMSIASHTYRAAAARVGRGEQRHDLPVGR</sequence>
<accession>A0ABV8YHI5</accession>
<evidence type="ECO:0000313" key="1">
    <source>
        <dbReference type="EMBL" id="MFC4463736.1"/>
    </source>
</evidence>
<gene>
    <name evidence="1" type="ORF">ACFPH6_03885</name>
</gene>
<reference evidence="2" key="1">
    <citation type="journal article" date="2019" name="Int. J. Syst. Evol. Microbiol.">
        <title>The Global Catalogue of Microorganisms (GCM) 10K type strain sequencing project: providing services to taxonomists for standard genome sequencing and annotation.</title>
        <authorList>
            <consortium name="The Broad Institute Genomics Platform"/>
            <consortium name="The Broad Institute Genome Sequencing Center for Infectious Disease"/>
            <person name="Wu L."/>
            <person name="Ma J."/>
        </authorList>
    </citation>
    <scope>NUCLEOTIDE SEQUENCE [LARGE SCALE GENOMIC DNA]</scope>
    <source>
        <strain evidence="2">DT43</strain>
    </source>
</reference>
<keyword evidence="2" id="KW-1185">Reference proteome</keyword>
<organism evidence="1 2">
    <name type="scientific">Streptomyces xiangluensis</name>
    <dbReference type="NCBI Taxonomy" id="2665720"/>
    <lineage>
        <taxon>Bacteria</taxon>
        <taxon>Bacillati</taxon>
        <taxon>Actinomycetota</taxon>
        <taxon>Actinomycetes</taxon>
        <taxon>Kitasatosporales</taxon>
        <taxon>Streptomycetaceae</taxon>
        <taxon>Streptomyces</taxon>
    </lineage>
</organism>
<comment type="caution">
    <text evidence="1">The sequence shown here is derived from an EMBL/GenBank/DDBJ whole genome shotgun (WGS) entry which is preliminary data.</text>
</comment>
<dbReference type="Proteomes" id="UP001596012">
    <property type="component" value="Unassembled WGS sequence"/>
</dbReference>
<name>A0ABV8YHI5_9ACTN</name>
<dbReference type="EMBL" id="JBHSFG010000009">
    <property type="protein sequence ID" value="MFC4463736.1"/>
    <property type="molecule type" value="Genomic_DNA"/>
</dbReference>